<reference evidence="1 2" key="1">
    <citation type="journal article" date="2017" name="BMC Genomics">
        <title>Whole-genome assembly of Babesia ovata and comparative genomics between closely related pathogens.</title>
        <authorList>
            <person name="Yamagishi J."/>
            <person name="Asada M."/>
            <person name="Hakimi H."/>
            <person name="Tanaka T.Q."/>
            <person name="Sugimoto C."/>
            <person name="Kawazu S."/>
        </authorList>
    </citation>
    <scope>NUCLEOTIDE SEQUENCE [LARGE SCALE GENOMIC DNA]</scope>
    <source>
        <strain evidence="1 2">Miyake</strain>
    </source>
</reference>
<accession>A0A2H6KJS5</accession>
<dbReference type="Proteomes" id="UP000236319">
    <property type="component" value="Unassembled WGS sequence"/>
</dbReference>
<protein>
    <submittedName>
        <fullName evidence="1">Uncharacterized protein</fullName>
    </submittedName>
</protein>
<dbReference type="EMBL" id="BDSA01000026">
    <property type="protein sequence ID" value="GBE63253.1"/>
    <property type="molecule type" value="Genomic_DNA"/>
</dbReference>
<evidence type="ECO:0000313" key="1">
    <source>
        <dbReference type="EMBL" id="GBE63253.1"/>
    </source>
</evidence>
<organism evidence="1 2">
    <name type="scientific">Babesia ovata</name>
    <dbReference type="NCBI Taxonomy" id="189622"/>
    <lineage>
        <taxon>Eukaryota</taxon>
        <taxon>Sar</taxon>
        <taxon>Alveolata</taxon>
        <taxon>Apicomplexa</taxon>
        <taxon>Aconoidasida</taxon>
        <taxon>Piroplasmida</taxon>
        <taxon>Babesiidae</taxon>
        <taxon>Babesia</taxon>
    </lineage>
</organism>
<keyword evidence="2" id="KW-1185">Reference proteome</keyword>
<dbReference type="VEuPathDB" id="PiroplasmaDB:BOVATA_047460"/>
<dbReference type="AlphaFoldDB" id="A0A2H6KJS5"/>
<evidence type="ECO:0000313" key="2">
    <source>
        <dbReference type="Proteomes" id="UP000236319"/>
    </source>
</evidence>
<comment type="caution">
    <text evidence="1">The sequence shown here is derived from an EMBL/GenBank/DDBJ whole genome shotgun (WGS) entry which is preliminary data.</text>
</comment>
<sequence length="204" mass="22943">MTFEFIDVMSFGSGDVFYKLIGVFNGIRLQTFVKFIKFPSKILQCICFNVTGSRSVTDLLILQLSKFQPHIIGGSRNCIGKRFEMMFDFLSNSFQLLWDCVGGYFGDSVLYVCDRLVQVGGVVGLGGILKRRVDVGVEVCNWFLQALQWRIDRQISAVELNFNIVGGCYGAGQLLNFNVIHELSNLSTRFVSRLRHRSEGALNG</sequence>
<dbReference type="RefSeq" id="XP_028869496.1">
    <property type="nucleotide sequence ID" value="XM_029013663.1"/>
</dbReference>
<gene>
    <name evidence="1" type="ORF">BOVATA_047460</name>
</gene>
<dbReference type="GeneID" id="39877023"/>
<name>A0A2H6KJS5_9APIC</name>
<proteinExistence type="predicted"/>